<proteinExistence type="predicted"/>
<evidence type="ECO:0000313" key="1">
    <source>
        <dbReference type="EMBL" id="JAS53993.1"/>
    </source>
</evidence>
<gene>
    <name evidence="1" type="ORF">g.6556</name>
</gene>
<protein>
    <submittedName>
        <fullName evidence="1">Uncharacterized protein</fullName>
    </submittedName>
</protein>
<dbReference type="AlphaFoldDB" id="A0A1B6FVD4"/>
<name>A0A1B6FVD4_9HEMI</name>
<accession>A0A1B6FVD4</accession>
<reference evidence="1" key="1">
    <citation type="submission" date="2015-11" db="EMBL/GenBank/DDBJ databases">
        <title>De novo transcriptome assembly of four potential Pierce s Disease insect vectors from Arizona vineyards.</title>
        <authorList>
            <person name="Tassone E.E."/>
        </authorList>
    </citation>
    <scope>NUCLEOTIDE SEQUENCE</scope>
</reference>
<organism evidence="1">
    <name type="scientific">Cuerna arida</name>
    <dbReference type="NCBI Taxonomy" id="1464854"/>
    <lineage>
        <taxon>Eukaryota</taxon>
        <taxon>Metazoa</taxon>
        <taxon>Ecdysozoa</taxon>
        <taxon>Arthropoda</taxon>
        <taxon>Hexapoda</taxon>
        <taxon>Insecta</taxon>
        <taxon>Pterygota</taxon>
        <taxon>Neoptera</taxon>
        <taxon>Paraneoptera</taxon>
        <taxon>Hemiptera</taxon>
        <taxon>Auchenorrhyncha</taxon>
        <taxon>Membracoidea</taxon>
        <taxon>Cicadellidae</taxon>
        <taxon>Cicadellinae</taxon>
        <taxon>Proconiini</taxon>
        <taxon>Cuerna</taxon>
    </lineage>
</organism>
<dbReference type="EMBL" id="GECZ01015776">
    <property type="protein sequence ID" value="JAS53993.1"/>
    <property type="molecule type" value="Transcribed_RNA"/>
</dbReference>
<sequence>MLSAHCWSVPNVIRRTAARTHCADTCDSSVGRSLGSVVHIVPTAPSSDTTSCYTSAEPTEKSCHRPQCHWTNRLNGGGSSHIDLNKTFVATHQVDEQTFKVTDNRPYHGKYQ</sequence>